<keyword evidence="7" id="KW-0029">Amino-acid transport</keyword>
<sequence>MTETGADTIIKFDKVVKRFDTFTVIDELDFEVKRGEKVTIIGPSGSGKSTVLRILMTLEPISGGVVYVDGDTLWHEKGGNGDLKPASESHLRKMREKMGMVFQQFNLFPHMTVRRNLTEAPTQVLGMPKAEAKQRADELLEMVGLTAHADKYPHQLSGGQQQRVGIARALAMRPKIMLFDEPTSALDPELVGEVLGVIRRLAEEHDLTMLLVTHEMNFARQISDRVCFFDRGKVLEQGKPEDLFTNPKEERTREFLKAVLEDN</sequence>
<keyword evidence="8" id="KW-0472">Membrane</keyword>
<dbReference type="PROSITE" id="PS50893">
    <property type="entry name" value="ABC_TRANSPORTER_2"/>
    <property type="match status" value="1"/>
</dbReference>
<dbReference type="NCBIfam" id="TIGR03005">
    <property type="entry name" value="ectoine_ehuA"/>
    <property type="match status" value="1"/>
</dbReference>
<dbReference type="AlphaFoldDB" id="A0A1G7XQR3"/>
<keyword evidence="6 10" id="KW-0067">ATP-binding</keyword>
<dbReference type="InterPro" id="IPR003593">
    <property type="entry name" value="AAA+_ATPase"/>
</dbReference>
<evidence type="ECO:0000256" key="1">
    <source>
        <dbReference type="ARBA" id="ARBA00004202"/>
    </source>
</evidence>
<dbReference type="InterPro" id="IPR050086">
    <property type="entry name" value="MetN_ABC_transporter-like"/>
</dbReference>
<dbReference type="GO" id="GO:0005524">
    <property type="term" value="F:ATP binding"/>
    <property type="evidence" value="ECO:0007669"/>
    <property type="project" value="UniProtKB-KW"/>
</dbReference>
<comment type="similarity">
    <text evidence="2">Belongs to the ABC transporter superfamily.</text>
</comment>
<gene>
    <name evidence="10" type="ORF">SAMN04487974_11066</name>
</gene>
<dbReference type="PANTHER" id="PTHR43166:SF9">
    <property type="entry name" value="GLUTAMATE_ASPARTATE IMPORT ATP-BINDING PROTEIN GLTL"/>
    <property type="match status" value="1"/>
</dbReference>
<proteinExistence type="inferred from homology"/>
<evidence type="ECO:0000256" key="4">
    <source>
        <dbReference type="ARBA" id="ARBA00022475"/>
    </source>
</evidence>
<dbReference type="Gene3D" id="3.40.50.300">
    <property type="entry name" value="P-loop containing nucleotide triphosphate hydrolases"/>
    <property type="match status" value="1"/>
</dbReference>
<keyword evidence="3" id="KW-0813">Transport</keyword>
<evidence type="ECO:0000259" key="9">
    <source>
        <dbReference type="PROSITE" id="PS50893"/>
    </source>
</evidence>
<evidence type="ECO:0000313" key="11">
    <source>
        <dbReference type="Proteomes" id="UP000199495"/>
    </source>
</evidence>
<protein>
    <submittedName>
        <fullName evidence="10">Polar amino acid transport system ATP-binding protein</fullName>
    </submittedName>
</protein>
<dbReference type="GO" id="GO:0016887">
    <property type="term" value="F:ATP hydrolysis activity"/>
    <property type="evidence" value="ECO:0007669"/>
    <property type="project" value="InterPro"/>
</dbReference>
<reference evidence="10 11" key="1">
    <citation type="submission" date="2016-10" db="EMBL/GenBank/DDBJ databases">
        <authorList>
            <person name="de Groot N.N."/>
        </authorList>
    </citation>
    <scope>NUCLEOTIDE SEQUENCE [LARGE SCALE GENOMIC DNA]</scope>
    <source>
        <strain evidence="10 11">CGMCC 1.10267</strain>
    </source>
</reference>
<dbReference type="SUPFAM" id="SSF52540">
    <property type="entry name" value="P-loop containing nucleoside triphosphate hydrolases"/>
    <property type="match status" value="1"/>
</dbReference>
<dbReference type="InterPro" id="IPR027417">
    <property type="entry name" value="P-loop_NTPase"/>
</dbReference>
<dbReference type="InterPro" id="IPR014343">
    <property type="entry name" value="Ectoine_EhuA"/>
</dbReference>
<dbReference type="GO" id="GO:0015424">
    <property type="term" value="F:ABC-type amino acid transporter activity"/>
    <property type="evidence" value="ECO:0007669"/>
    <property type="project" value="InterPro"/>
</dbReference>
<dbReference type="InterPro" id="IPR017871">
    <property type="entry name" value="ABC_transporter-like_CS"/>
</dbReference>
<organism evidence="10 11">
    <name type="scientific">Pelagibacterium luteolum</name>
    <dbReference type="NCBI Taxonomy" id="440168"/>
    <lineage>
        <taxon>Bacteria</taxon>
        <taxon>Pseudomonadati</taxon>
        <taxon>Pseudomonadota</taxon>
        <taxon>Alphaproteobacteria</taxon>
        <taxon>Hyphomicrobiales</taxon>
        <taxon>Devosiaceae</taxon>
        <taxon>Pelagibacterium</taxon>
    </lineage>
</organism>
<evidence type="ECO:0000256" key="5">
    <source>
        <dbReference type="ARBA" id="ARBA00022741"/>
    </source>
</evidence>
<dbReference type="Proteomes" id="UP000199495">
    <property type="component" value="Unassembled WGS sequence"/>
</dbReference>
<dbReference type="PROSITE" id="PS00211">
    <property type="entry name" value="ABC_TRANSPORTER_1"/>
    <property type="match status" value="1"/>
</dbReference>
<evidence type="ECO:0000256" key="8">
    <source>
        <dbReference type="ARBA" id="ARBA00023136"/>
    </source>
</evidence>
<evidence type="ECO:0000256" key="6">
    <source>
        <dbReference type="ARBA" id="ARBA00022840"/>
    </source>
</evidence>
<evidence type="ECO:0000256" key="3">
    <source>
        <dbReference type="ARBA" id="ARBA00022448"/>
    </source>
</evidence>
<name>A0A1G7XQR3_9HYPH</name>
<evidence type="ECO:0000313" key="10">
    <source>
        <dbReference type="EMBL" id="SDG86436.1"/>
    </source>
</evidence>
<accession>A0A1G7XQR3</accession>
<dbReference type="CDD" id="cd03262">
    <property type="entry name" value="ABC_HisP_GlnQ"/>
    <property type="match status" value="1"/>
</dbReference>
<evidence type="ECO:0000256" key="7">
    <source>
        <dbReference type="ARBA" id="ARBA00022970"/>
    </source>
</evidence>
<evidence type="ECO:0000256" key="2">
    <source>
        <dbReference type="ARBA" id="ARBA00005417"/>
    </source>
</evidence>
<dbReference type="FunFam" id="3.40.50.300:FF:000020">
    <property type="entry name" value="Amino acid ABC transporter ATP-binding component"/>
    <property type="match status" value="1"/>
</dbReference>
<dbReference type="InterPro" id="IPR030679">
    <property type="entry name" value="ABC_ATPase_HisP-typ"/>
</dbReference>
<keyword evidence="11" id="KW-1185">Reference proteome</keyword>
<keyword evidence="4" id="KW-1003">Cell membrane</keyword>
<keyword evidence="5" id="KW-0547">Nucleotide-binding</keyword>
<dbReference type="GO" id="GO:0005886">
    <property type="term" value="C:plasma membrane"/>
    <property type="evidence" value="ECO:0007669"/>
    <property type="project" value="UniProtKB-SubCell"/>
</dbReference>
<dbReference type="Pfam" id="PF00005">
    <property type="entry name" value="ABC_tran"/>
    <property type="match status" value="1"/>
</dbReference>
<feature type="domain" description="ABC transporter" evidence="9">
    <location>
        <begin position="10"/>
        <end position="256"/>
    </location>
</feature>
<dbReference type="EMBL" id="FNCS01000010">
    <property type="protein sequence ID" value="SDG86436.1"/>
    <property type="molecule type" value="Genomic_DNA"/>
</dbReference>
<dbReference type="SMART" id="SM00382">
    <property type="entry name" value="AAA"/>
    <property type="match status" value="1"/>
</dbReference>
<dbReference type="PIRSF" id="PIRSF039085">
    <property type="entry name" value="ABC_ATPase_HisP"/>
    <property type="match status" value="1"/>
</dbReference>
<dbReference type="PANTHER" id="PTHR43166">
    <property type="entry name" value="AMINO ACID IMPORT ATP-BINDING PROTEIN"/>
    <property type="match status" value="1"/>
</dbReference>
<dbReference type="OrthoDB" id="8438829at2"/>
<dbReference type="RefSeq" id="WP_090597497.1">
    <property type="nucleotide sequence ID" value="NZ_FNCS01000010.1"/>
</dbReference>
<dbReference type="STRING" id="440168.SAMN04487974_11066"/>
<comment type="subcellular location">
    <subcellularLocation>
        <location evidence="1">Cell membrane</location>
        <topology evidence="1">Peripheral membrane protein</topology>
    </subcellularLocation>
</comment>
<dbReference type="InterPro" id="IPR003439">
    <property type="entry name" value="ABC_transporter-like_ATP-bd"/>
</dbReference>